<keyword evidence="2" id="KW-1185">Reference proteome</keyword>
<evidence type="ECO:0000313" key="2">
    <source>
        <dbReference type="Proteomes" id="UP001428817"/>
    </source>
</evidence>
<dbReference type="EMBL" id="BAABJP010000063">
    <property type="protein sequence ID" value="GAA5174997.1"/>
    <property type="molecule type" value="Genomic_DNA"/>
</dbReference>
<gene>
    <name evidence="1" type="ORF">GCM10023321_80050</name>
</gene>
<sequence>MDGPADTSVEATVAGFIVWLARERRQVPKQEREPCVAHADRFLYWCAGRQVAGGPGDENAYLAELIREHEPEAFVAEARTAIALLRQYLASTAD</sequence>
<organism evidence="1 2">
    <name type="scientific">Pseudonocardia eucalypti</name>
    <dbReference type="NCBI Taxonomy" id="648755"/>
    <lineage>
        <taxon>Bacteria</taxon>
        <taxon>Bacillati</taxon>
        <taxon>Actinomycetota</taxon>
        <taxon>Actinomycetes</taxon>
        <taxon>Pseudonocardiales</taxon>
        <taxon>Pseudonocardiaceae</taxon>
        <taxon>Pseudonocardia</taxon>
    </lineage>
</organism>
<protein>
    <submittedName>
        <fullName evidence="1">Uncharacterized protein</fullName>
    </submittedName>
</protein>
<accession>A0ABP9RE34</accession>
<reference evidence="2" key="1">
    <citation type="journal article" date="2019" name="Int. J. Syst. Evol. Microbiol.">
        <title>The Global Catalogue of Microorganisms (GCM) 10K type strain sequencing project: providing services to taxonomists for standard genome sequencing and annotation.</title>
        <authorList>
            <consortium name="The Broad Institute Genomics Platform"/>
            <consortium name="The Broad Institute Genome Sequencing Center for Infectious Disease"/>
            <person name="Wu L."/>
            <person name="Ma J."/>
        </authorList>
    </citation>
    <scope>NUCLEOTIDE SEQUENCE [LARGE SCALE GENOMIC DNA]</scope>
    <source>
        <strain evidence="2">JCM 18303</strain>
    </source>
</reference>
<dbReference type="Proteomes" id="UP001428817">
    <property type="component" value="Unassembled WGS sequence"/>
</dbReference>
<proteinExistence type="predicted"/>
<comment type="caution">
    <text evidence="1">The sequence shown here is derived from an EMBL/GenBank/DDBJ whole genome shotgun (WGS) entry which is preliminary data.</text>
</comment>
<name>A0ABP9RE34_9PSEU</name>
<evidence type="ECO:0000313" key="1">
    <source>
        <dbReference type="EMBL" id="GAA5174997.1"/>
    </source>
</evidence>